<dbReference type="Gene3D" id="3.40.50.12780">
    <property type="entry name" value="N-terminal domain of ligase-like"/>
    <property type="match status" value="1"/>
</dbReference>
<dbReference type="EMBL" id="JBFXLU010000399">
    <property type="protein sequence ID" value="KAL2827457.1"/>
    <property type="molecule type" value="Genomic_DNA"/>
</dbReference>
<dbReference type="Proteomes" id="UP001610446">
    <property type="component" value="Unassembled WGS sequence"/>
</dbReference>
<keyword evidence="2" id="KW-1185">Reference proteome</keyword>
<name>A0ABR4IKM9_9EURO</name>
<protein>
    <submittedName>
        <fullName evidence="1">Uncharacterized protein</fullName>
    </submittedName>
</protein>
<comment type="caution">
    <text evidence="1">The sequence shown here is derived from an EMBL/GenBank/DDBJ whole genome shotgun (WGS) entry which is preliminary data.</text>
</comment>
<gene>
    <name evidence="1" type="ORF">BJY01DRAFT_255697</name>
</gene>
<dbReference type="PANTHER" id="PTHR43845:SF1">
    <property type="entry name" value="BLR5969 PROTEIN"/>
    <property type="match status" value="1"/>
</dbReference>
<dbReference type="InterPro" id="IPR042099">
    <property type="entry name" value="ANL_N_sf"/>
</dbReference>
<accession>A0ABR4IKM9</accession>
<proteinExistence type="predicted"/>
<organism evidence="1 2">
    <name type="scientific">Aspergillus pseudoustus</name>
    <dbReference type="NCBI Taxonomy" id="1810923"/>
    <lineage>
        <taxon>Eukaryota</taxon>
        <taxon>Fungi</taxon>
        <taxon>Dikarya</taxon>
        <taxon>Ascomycota</taxon>
        <taxon>Pezizomycotina</taxon>
        <taxon>Eurotiomycetes</taxon>
        <taxon>Eurotiomycetidae</taxon>
        <taxon>Eurotiales</taxon>
        <taxon>Aspergillaceae</taxon>
        <taxon>Aspergillus</taxon>
        <taxon>Aspergillus subgen. Nidulantes</taxon>
    </lineage>
</organism>
<dbReference type="PANTHER" id="PTHR43845">
    <property type="entry name" value="BLR5969 PROTEIN"/>
    <property type="match status" value="1"/>
</dbReference>
<sequence length="297" mass="33053">MEPGKVSEILAHYHANVLAGDSSQIVQVVHYISTIPSKQREEIRLDKVIYISDALTEAQEAHIVSVLDPVKILSILGSAEAGPFAISNPELTGEQPPKGSRDFVSDTRAMVIEIHDRSGNSVQTSLQRLHNPLVRYITGDIGSLHPIIPPAGNSVCASIPGTELHHFRILRLAGRDRRFSFKWFGEYFEFQHISAPMHRAGSGVLQWQIILDRLASSPQGTLEVRVLRATAADGGGDSSSRGDIMAREEFVQAVQTFFWVFPENRHLFRIVFVDGLVGFERSSTGDRVIKFVDRFNR</sequence>
<evidence type="ECO:0000313" key="1">
    <source>
        <dbReference type="EMBL" id="KAL2827457.1"/>
    </source>
</evidence>
<reference evidence="1 2" key="1">
    <citation type="submission" date="2024-07" db="EMBL/GenBank/DDBJ databases">
        <title>Section-level genome sequencing and comparative genomics of Aspergillus sections Usti and Cavernicolus.</title>
        <authorList>
            <consortium name="Lawrence Berkeley National Laboratory"/>
            <person name="Nybo J.L."/>
            <person name="Vesth T.C."/>
            <person name="Theobald S."/>
            <person name="Frisvad J.C."/>
            <person name="Larsen T.O."/>
            <person name="Kjaerboelling I."/>
            <person name="Rothschild-Mancinelli K."/>
            <person name="Lyhne E.K."/>
            <person name="Kogle M.E."/>
            <person name="Barry K."/>
            <person name="Clum A."/>
            <person name="Na H."/>
            <person name="Ledsgaard L."/>
            <person name="Lin J."/>
            <person name="Lipzen A."/>
            <person name="Kuo A."/>
            <person name="Riley R."/>
            <person name="Mondo S."/>
            <person name="Labutti K."/>
            <person name="Haridas S."/>
            <person name="Pangalinan J."/>
            <person name="Salamov A.A."/>
            <person name="Simmons B.A."/>
            <person name="Magnuson J.K."/>
            <person name="Chen J."/>
            <person name="Drula E."/>
            <person name="Henrissat B."/>
            <person name="Wiebenga A."/>
            <person name="Lubbers R.J."/>
            <person name="Gomes A.C."/>
            <person name="Makela M.R."/>
            <person name="Stajich J."/>
            <person name="Grigoriev I.V."/>
            <person name="Mortensen U.H."/>
            <person name="De Vries R.P."/>
            <person name="Baker S.E."/>
            <person name="Andersen M.R."/>
        </authorList>
    </citation>
    <scope>NUCLEOTIDE SEQUENCE [LARGE SCALE GENOMIC DNA]</scope>
    <source>
        <strain evidence="1 2">CBS 123904</strain>
    </source>
</reference>
<evidence type="ECO:0000313" key="2">
    <source>
        <dbReference type="Proteomes" id="UP001610446"/>
    </source>
</evidence>